<dbReference type="EMBL" id="KL198023">
    <property type="protein sequence ID" value="KDQ17531.1"/>
    <property type="molecule type" value="Genomic_DNA"/>
</dbReference>
<sequence>MDDTNNTKFCAGELGQPQTSTSNLPNDTHAIQLDRIMENKLAEAAARQNWQLSPIYRLPNETFGHVFELAYFTSFEEDSLGGERGSAMALVQSVSLVSKRWRGIVLSNPRLWSIIDIPNQPAVETCITRSKGVPLLISLVFGDILEFDDSPEYAAYKECVPALATCINRCQILSHNYTRMVNLELLFADPAPNLEALHLDAQFGPECEDGDTIVRIPDGFFHEKLPRLRRLRLLQCHLPLNPSNYANLIDLGLSMITFIHSVFPLFGVLIACPSLELLRLHYVNFTALLNEAESLALAKITPIAMPRLQGLSIVYADRRECMQFILGSIHPPRSLHLNIVGDTEPLNDLCSMLPLHKNLGRTLQSLLDIEALAFAFRLESFHETSEPIDAWHIQAVSQGGLPDRPPCPLLTLRLFPPSTEQQELDGLGLEKRMFQNLGRDLHLPQLKTLKITHLDPEIMSAAVFAGVLDRLPSITLLEFVSCSPVFVQTLAFTSDGHLCPSLETLQLQHSSIIGEDLLAVIESRAQATDDVQHTSLRRLALGDCCAIGQSTILKLGGLVEVFALS</sequence>
<evidence type="ECO:0000256" key="1">
    <source>
        <dbReference type="SAM" id="MobiDB-lite"/>
    </source>
</evidence>
<feature type="compositionally biased region" description="Polar residues" evidence="1">
    <location>
        <begin position="16"/>
        <end position="26"/>
    </location>
</feature>
<accession>A0A067N173</accession>
<dbReference type="OrthoDB" id="3181259at2759"/>
<proteinExistence type="predicted"/>
<dbReference type="Gene3D" id="3.80.10.10">
    <property type="entry name" value="Ribonuclease Inhibitor"/>
    <property type="match status" value="1"/>
</dbReference>
<dbReference type="InParanoid" id="A0A067N173"/>
<gene>
    <name evidence="2" type="ORF">BOTBODRAFT_29711</name>
</gene>
<dbReference type="HOGENOM" id="CLU_024199_1_0_1"/>
<feature type="region of interest" description="Disordered" evidence="1">
    <location>
        <begin position="1"/>
        <end position="26"/>
    </location>
</feature>
<reference evidence="3" key="1">
    <citation type="journal article" date="2014" name="Proc. Natl. Acad. Sci. U.S.A.">
        <title>Extensive sampling of basidiomycete genomes demonstrates inadequacy of the white-rot/brown-rot paradigm for wood decay fungi.</title>
        <authorList>
            <person name="Riley R."/>
            <person name="Salamov A.A."/>
            <person name="Brown D.W."/>
            <person name="Nagy L.G."/>
            <person name="Floudas D."/>
            <person name="Held B.W."/>
            <person name="Levasseur A."/>
            <person name="Lombard V."/>
            <person name="Morin E."/>
            <person name="Otillar R."/>
            <person name="Lindquist E.A."/>
            <person name="Sun H."/>
            <person name="LaButti K.M."/>
            <person name="Schmutz J."/>
            <person name="Jabbour D."/>
            <person name="Luo H."/>
            <person name="Baker S.E."/>
            <person name="Pisabarro A.G."/>
            <person name="Walton J.D."/>
            <person name="Blanchette R.A."/>
            <person name="Henrissat B."/>
            <person name="Martin F."/>
            <person name="Cullen D."/>
            <person name="Hibbett D.S."/>
            <person name="Grigoriev I.V."/>
        </authorList>
    </citation>
    <scope>NUCLEOTIDE SEQUENCE [LARGE SCALE GENOMIC DNA]</scope>
    <source>
        <strain evidence="3">FD-172 SS1</strain>
    </source>
</reference>
<evidence type="ECO:0000313" key="3">
    <source>
        <dbReference type="Proteomes" id="UP000027195"/>
    </source>
</evidence>
<keyword evidence="3" id="KW-1185">Reference proteome</keyword>
<dbReference type="InterPro" id="IPR032675">
    <property type="entry name" value="LRR_dom_sf"/>
</dbReference>
<evidence type="ECO:0000313" key="2">
    <source>
        <dbReference type="EMBL" id="KDQ17531.1"/>
    </source>
</evidence>
<protein>
    <submittedName>
        <fullName evidence="2">Uncharacterized protein</fullName>
    </submittedName>
</protein>
<organism evidence="2 3">
    <name type="scientific">Botryobasidium botryosum (strain FD-172 SS1)</name>
    <dbReference type="NCBI Taxonomy" id="930990"/>
    <lineage>
        <taxon>Eukaryota</taxon>
        <taxon>Fungi</taxon>
        <taxon>Dikarya</taxon>
        <taxon>Basidiomycota</taxon>
        <taxon>Agaricomycotina</taxon>
        <taxon>Agaricomycetes</taxon>
        <taxon>Cantharellales</taxon>
        <taxon>Botryobasidiaceae</taxon>
        <taxon>Botryobasidium</taxon>
    </lineage>
</organism>
<dbReference type="SUPFAM" id="SSF52047">
    <property type="entry name" value="RNI-like"/>
    <property type="match status" value="1"/>
</dbReference>
<dbReference type="PANTHER" id="PTHR38926">
    <property type="entry name" value="F-BOX DOMAIN CONTAINING PROTEIN, EXPRESSED"/>
    <property type="match status" value="1"/>
</dbReference>
<dbReference type="Proteomes" id="UP000027195">
    <property type="component" value="Unassembled WGS sequence"/>
</dbReference>
<dbReference type="AlphaFoldDB" id="A0A067N173"/>
<dbReference type="PANTHER" id="PTHR38926:SF72">
    <property type="entry name" value="IM:7136021-RELATED"/>
    <property type="match status" value="1"/>
</dbReference>
<name>A0A067N173_BOTB1</name>